<evidence type="ECO:0000313" key="2">
    <source>
        <dbReference type="EMBL" id="TDX30404.1"/>
    </source>
</evidence>
<proteinExistence type="predicted"/>
<evidence type="ECO:0000313" key="1">
    <source>
        <dbReference type="EMBL" id="SFH65395.1"/>
    </source>
</evidence>
<dbReference type="Proteomes" id="UP000199040">
    <property type="component" value="Unassembled WGS sequence"/>
</dbReference>
<name>A0A1I3BSY3_9GAMM</name>
<reference evidence="2 4" key="2">
    <citation type="submission" date="2019-03" db="EMBL/GenBank/DDBJ databases">
        <title>Freshwater and sediment microbial communities from various areas in North America, analyzing microbe dynamics in response to fracking.</title>
        <authorList>
            <person name="Lamendella R."/>
        </authorList>
    </citation>
    <scope>NUCLEOTIDE SEQUENCE [LARGE SCALE GENOMIC DNA]</scope>
    <source>
        <strain evidence="2 4">6_TX</strain>
    </source>
</reference>
<dbReference type="RefSeq" id="WP_092846224.1">
    <property type="nucleotide sequence ID" value="NZ_FOPY01000007.1"/>
</dbReference>
<dbReference type="Pfam" id="PF20227">
    <property type="entry name" value="DUF6586"/>
    <property type="match status" value="1"/>
</dbReference>
<dbReference type="EMBL" id="FOPY01000007">
    <property type="protein sequence ID" value="SFH65395.1"/>
    <property type="molecule type" value="Genomic_DNA"/>
</dbReference>
<protein>
    <submittedName>
        <fullName evidence="1">Uncharacterized protein</fullName>
    </submittedName>
</protein>
<dbReference type="Proteomes" id="UP000294489">
    <property type="component" value="Unassembled WGS sequence"/>
</dbReference>
<dbReference type="AlphaFoldDB" id="A0A1I3BSY3"/>
<evidence type="ECO:0000313" key="3">
    <source>
        <dbReference type="Proteomes" id="UP000199040"/>
    </source>
</evidence>
<dbReference type="EMBL" id="SOEC01000005">
    <property type="protein sequence ID" value="TDX30404.1"/>
    <property type="molecule type" value="Genomic_DNA"/>
</dbReference>
<dbReference type="OrthoDB" id="6166498at2"/>
<dbReference type="InterPro" id="IPR046493">
    <property type="entry name" value="DUF6586"/>
</dbReference>
<dbReference type="STRING" id="442341.SAMN04487959_107106"/>
<organism evidence="1 3">
    <name type="scientific">Modicisalibacter xianhensis</name>
    <dbReference type="NCBI Taxonomy" id="442341"/>
    <lineage>
        <taxon>Bacteria</taxon>
        <taxon>Pseudomonadati</taxon>
        <taxon>Pseudomonadota</taxon>
        <taxon>Gammaproteobacteria</taxon>
        <taxon>Oceanospirillales</taxon>
        <taxon>Halomonadaceae</taxon>
        <taxon>Modicisalibacter</taxon>
    </lineage>
</organism>
<sequence length="153" mass="17058">MTPRSRTNQLLYQAELLLALPGGDDEHAASRRMATEEGALALLELALNAALREVTEHARLARHDWRGLLGSDEEAIAEVRRLRELKETPDSWLGVLTARIDTLHSVDGAARRETGDASLIVAAGRMALVDELRWCLREFKASLSALRETSFEW</sequence>
<evidence type="ECO:0000313" key="4">
    <source>
        <dbReference type="Proteomes" id="UP000294489"/>
    </source>
</evidence>
<gene>
    <name evidence="2" type="ORF">DFO67_105193</name>
    <name evidence="1" type="ORF">SAMN04487959_107106</name>
</gene>
<accession>A0A1I3BSY3</accession>
<reference evidence="1 3" key="1">
    <citation type="submission" date="2016-10" db="EMBL/GenBank/DDBJ databases">
        <authorList>
            <person name="de Groot N.N."/>
        </authorList>
    </citation>
    <scope>NUCLEOTIDE SEQUENCE [LARGE SCALE GENOMIC DNA]</scope>
    <source>
        <strain evidence="1 3">CGMCC 1.6848</strain>
    </source>
</reference>
<keyword evidence="3" id="KW-1185">Reference proteome</keyword>